<feature type="transmembrane region" description="Helical" evidence="9">
    <location>
        <begin position="733"/>
        <end position="753"/>
    </location>
</feature>
<dbReference type="Pfam" id="PF01490">
    <property type="entry name" value="Aa_trans"/>
    <property type="match status" value="1"/>
</dbReference>
<evidence type="ECO:0000256" key="4">
    <source>
        <dbReference type="ARBA" id="ARBA00022692"/>
    </source>
</evidence>
<feature type="transmembrane region" description="Helical" evidence="9">
    <location>
        <begin position="467"/>
        <end position="488"/>
    </location>
</feature>
<evidence type="ECO:0000256" key="1">
    <source>
        <dbReference type="ARBA" id="ARBA00004141"/>
    </source>
</evidence>
<name>A0ABP0CZY8_9PEZI</name>
<feature type="transmembrane region" description="Helical" evidence="9">
    <location>
        <begin position="707"/>
        <end position="727"/>
    </location>
</feature>
<dbReference type="Proteomes" id="UP001642482">
    <property type="component" value="Unassembled WGS sequence"/>
</dbReference>
<evidence type="ECO:0000256" key="6">
    <source>
        <dbReference type="ARBA" id="ARBA00022989"/>
    </source>
</evidence>
<keyword evidence="3" id="KW-0813">Transport</keyword>
<evidence type="ECO:0000256" key="5">
    <source>
        <dbReference type="ARBA" id="ARBA00022970"/>
    </source>
</evidence>
<evidence type="ECO:0000313" key="12">
    <source>
        <dbReference type="Proteomes" id="UP001642482"/>
    </source>
</evidence>
<feature type="compositionally biased region" description="Acidic residues" evidence="8">
    <location>
        <begin position="66"/>
        <end position="76"/>
    </location>
</feature>
<keyword evidence="12" id="KW-1185">Reference proteome</keyword>
<evidence type="ECO:0000313" key="11">
    <source>
        <dbReference type="EMBL" id="CAK7237724.1"/>
    </source>
</evidence>
<evidence type="ECO:0000256" key="2">
    <source>
        <dbReference type="ARBA" id="ARBA00008066"/>
    </source>
</evidence>
<evidence type="ECO:0000256" key="3">
    <source>
        <dbReference type="ARBA" id="ARBA00022448"/>
    </source>
</evidence>
<feature type="transmembrane region" description="Helical" evidence="9">
    <location>
        <begin position="494"/>
        <end position="516"/>
    </location>
</feature>
<feature type="compositionally biased region" description="Polar residues" evidence="8">
    <location>
        <begin position="8"/>
        <end position="19"/>
    </location>
</feature>
<feature type="transmembrane region" description="Helical" evidence="9">
    <location>
        <begin position="523"/>
        <end position="544"/>
    </location>
</feature>
<feature type="region of interest" description="Disordered" evidence="8">
    <location>
        <begin position="1"/>
        <end position="114"/>
    </location>
</feature>
<dbReference type="PANTHER" id="PTHR22950:SF692">
    <property type="entry name" value="TRANSMEMBRANE AMINO ACID TRANSPORTER FAMILY PROTEIN"/>
    <property type="match status" value="1"/>
</dbReference>
<sequence length="797" mass="84776">MAPDSAPNAPSGSTNNNRSSSDRGAAAFSTSAVTDSPFQVGSVSSAGFRSVQFAAPRRSRNRSGGDDDGDNDDGNDEASRMHDEDDDDDDGRDPYDTGGSHRGAGEWPPLRRRRRSSVGARLAALTDIGGVNSIRSFTRSFQRAANFTEVIPQRPSFIFAGDQEPIFGGPHGEGANQYNDGMESVEPGSSYRSTPPAFMSLLRQHLEANHSSAVASSSENVSVDAPPTEPGSPMPGQSSTAADDANSQQHGPSEHKPLLDAGPTRAFRVGSASSIFALPPHLAAAFDGAGSPSAVGSYGSYRSHRSGSGGSGAGYGPIIGSPAALSYGAMAGRLGPGSQAASMAQAGALWRQQQEGGVDVVVPDSGRPPILVKEVEEDGKIILTVEGQSTLPQTIFNSINVLIGVGLLSLPMGIKYAGWICGMIILFLAAAVTAYTARLLAKCMELDPVVITFSDLAFISFGPRARLVTSLLFTVELLAACVALIVLFADSLDLLFPGMLSVIEWKVLCCIIMVPLNFLPMRLLSVTSIIGIVSCFSIVAIVVIDGFTKKTTPGSLIEPAVTYLFPANWLTLPLSFGLLMSPWGGHSVFPNIYRDMRHPYKFARAVKVTFSFTYLLDTVTAVAGLLMFGDDVKDEITANILTTSGYSRALTVFLCIFIAIIPLTKIPLNARPIITTVEVLTGMHQQPVLDSQANAGRTMFLHNLARIAIRIVTIAMFLLISILIPAFDSIMAFMGSALCFTICVTLPILFHLKLFGHEISKSDKLFQYTVLVLSIILSIIGTVWSFLPKTLIGVEVA</sequence>
<dbReference type="InterPro" id="IPR013057">
    <property type="entry name" value="AA_transpt_TM"/>
</dbReference>
<gene>
    <name evidence="11" type="ORF">SEUCBS140593_010091</name>
</gene>
<proteinExistence type="inferred from homology"/>
<feature type="compositionally biased region" description="Low complexity" evidence="8">
    <location>
        <begin position="209"/>
        <end position="223"/>
    </location>
</feature>
<feature type="compositionally biased region" description="Polar residues" evidence="8">
    <location>
        <begin position="28"/>
        <end position="47"/>
    </location>
</feature>
<dbReference type="Gene3D" id="1.20.1740.10">
    <property type="entry name" value="Amino acid/polyamine transporter I"/>
    <property type="match status" value="1"/>
</dbReference>
<evidence type="ECO:0000256" key="7">
    <source>
        <dbReference type="ARBA" id="ARBA00023136"/>
    </source>
</evidence>
<comment type="caution">
    <text evidence="11">The sequence shown here is derived from an EMBL/GenBank/DDBJ whole genome shotgun (WGS) entry which is preliminary data.</text>
</comment>
<evidence type="ECO:0000256" key="9">
    <source>
        <dbReference type="SAM" id="Phobius"/>
    </source>
</evidence>
<feature type="region of interest" description="Disordered" evidence="8">
    <location>
        <begin position="209"/>
        <end position="261"/>
    </location>
</feature>
<feature type="compositionally biased region" description="Polar residues" evidence="8">
    <location>
        <begin position="235"/>
        <end position="251"/>
    </location>
</feature>
<feature type="domain" description="Amino acid transporter transmembrane" evidence="10">
    <location>
        <begin position="388"/>
        <end position="783"/>
    </location>
</feature>
<evidence type="ECO:0000259" key="10">
    <source>
        <dbReference type="Pfam" id="PF01490"/>
    </source>
</evidence>
<protein>
    <recommendedName>
        <fullName evidence="10">Amino acid transporter transmembrane domain-containing protein</fullName>
    </recommendedName>
</protein>
<feature type="transmembrane region" description="Helical" evidence="9">
    <location>
        <begin position="416"/>
        <end position="437"/>
    </location>
</feature>
<comment type="subcellular location">
    <subcellularLocation>
        <location evidence="1">Membrane</location>
        <topology evidence="1">Multi-pass membrane protein</topology>
    </subcellularLocation>
</comment>
<comment type="similarity">
    <text evidence="2">Belongs to the amino acid/polyamine transporter 2 family.</text>
</comment>
<dbReference type="EMBL" id="CAWUHD010000189">
    <property type="protein sequence ID" value="CAK7237724.1"/>
    <property type="molecule type" value="Genomic_DNA"/>
</dbReference>
<evidence type="ECO:0000256" key="8">
    <source>
        <dbReference type="SAM" id="MobiDB-lite"/>
    </source>
</evidence>
<dbReference type="PANTHER" id="PTHR22950">
    <property type="entry name" value="AMINO ACID TRANSPORTER"/>
    <property type="match status" value="1"/>
</dbReference>
<reference evidence="11 12" key="1">
    <citation type="submission" date="2024-01" db="EMBL/GenBank/DDBJ databases">
        <authorList>
            <person name="Allen C."/>
            <person name="Tagirdzhanova G."/>
        </authorList>
    </citation>
    <scope>NUCLEOTIDE SEQUENCE [LARGE SCALE GENOMIC DNA]</scope>
</reference>
<feature type="transmembrane region" description="Helical" evidence="9">
    <location>
        <begin position="646"/>
        <end position="664"/>
    </location>
</feature>
<keyword evidence="4 9" id="KW-0812">Transmembrane</keyword>
<feature type="transmembrane region" description="Helical" evidence="9">
    <location>
        <begin position="564"/>
        <end position="584"/>
    </location>
</feature>
<feature type="transmembrane region" description="Helical" evidence="9">
    <location>
        <begin position="765"/>
        <end position="787"/>
    </location>
</feature>
<organism evidence="11 12">
    <name type="scientific">Sporothrix eucalyptigena</name>
    <dbReference type="NCBI Taxonomy" id="1812306"/>
    <lineage>
        <taxon>Eukaryota</taxon>
        <taxon>Fungi</taxon>
        <taxon>Dikarya</taxon>
        <taxon>Ascomycota</taxon>
        <taxon>Pezizomycotina</taxon>
        <taxon>Sordariomycetes</taxon>
        <taxon>Sordariomycetidae</taxon>
        <taxon>Ophiostomatales</taxon>
        <taxon>Ophiostomataceae</taxon>
        <taxon>Sporothrix</taxon>
    </lineage>
</organism>
<feature type="transmembrane region" description="Helical" evidence="9">
    <location>
        <begin position="605"/>
        <end position="626"/>
    </location>
</feature>
<keyword evidence="6 9" id="KW-1133">Transmembrane helix</keyword>
<keyword evidence="5" id="KW-0029">Amino-acid transport</keyword>
<keyword evidence="7 9" id="KW-0472">Membrane</keyword>
<feature type="region of interest" description="Disordered" evidence="8">
    <location>
        <begin position="172"/>
        <end position="192"/>
    </location>
</feature>
<accession>A0ABP0CZY8</accession>